<comment type="caution">
    <text evidence="1">The sequence shown here is derived from an EMBL/GenBank/DDBJ whole genome shotgun (WGS) entry which is preliminary data.</text>
</comment>
<proteinExistence type="predicted"/>
<dbReference type="EMBL" id="CAJOBE010048604">
    <property type="protein sequence ID" value="CAF4349713.1"/>
    <property type="molecule type" value="Genomic_DNA"/>
</dbReference>
<sequence length="46" mass="5178">KQKGNQNYINARFRSPLANYLPHLVSSQAATAHFQLVLSCDQGFSR</sequence>
<dbReference type="Proteomes" id="UP000663874">
    <property type="component" value="Unassembled WGS sequence"/>
</dbReference>
<gene>
    <name evidence="1" type="ORF">FNK824_LOCUS42291</name>
</gene>
<feature type="non-terminal residue" evidence="1">
    <location>
        <position position="1"/>
    </location>
</feature>
<accession>A0A820L1J8</accession>
<dbReference type="AlphaFoldDB" id="A0A820L1J8"/>
<name>A0A820L1J8_9BILA</name>
<reference evidence="1" key="1">
    <citation type="submission" date="2021-02" db="EMBL/GenBank/DDBJ databases">
        <authorList>
            <person name="Nowell W R."/>
        </authorList>
    </citation>
    <scope>NUCLEOTIDE SEQUENCE</scope>
</reference>
<protein>
    <submittedName>
        <fullName evidence="1">Uncharacterized protein</fullName>
    </submittedName>
</protein>
<evidence type="ECO:0000313" key="2">
    <source>
        <dbReference type="Proteomes" id="UP000663874"/>
    </source>
</evidence>
<evidence type="ECO:0000313" key="1">
    <source>
        <dbReference type="EMBL" id="CAF4349713.1"/>
    </source>
</evidence>
<organism evidence="1 2">
    <name type="scientific">Rotaria sordida</name>
    <dbReference type="NCBI Taxonomy" id="392033"/>
    <lineage>
        <taxon>Eukaryota</taxon>
        <taxon>Metazoa</taxon>
        <taxon>Spiralia</taxon>
        <taxon>Gnathifera</taxon>
        <taxon>Rotifera</taxon>
        <taxon>Eurotatoria</taxon>
        <taxon>Bdelloidea</taxon>
        <taxon>Philodinida</taxon>
        <taxon>Philodinidae</taxon>
        <taxon>Rotaria</taxon>
    </lineage>
</organism>